<reference evidence="7" key="2">
    <citation type="submission" date="2017-11" db="EMBL/GenBank/DDBJ databases">
        <authorList>
            <person name="Das S.K."/>
        </authorList>
    </citation>
    <scope>NUCLEOTIDE SEQUENCE</scope>
    <source>
        <strain evidence="7">S4-41</strain>
    </source>
</reference>
<dbReference type="Proteomes" id="UP001162135">
    <property type="component" value="Unassembled WGS sequence"/>
</dbReference>
<evidence type="ECO:0000256" key="2">
    <source>
        <dbReference type="ARBA" id="ARBA00023002"/>
    </source>
</evidence>
<dbReference type="SUPFAM" id="SSF51735">
    <property type="entry name" value="NAD(P)-binding Rossmann-fold domains"/>
    <property type="match status" value="1"/>
</dbReference>
<dbReference type="PANTHER" id="PTHR42789:SF1">
    <property type="entry name" value="D-ISOMER SPECIFIC 2-HYDROXYACID DEHYDROGENASE FAMILY PROTEIN (AFU_ORTHOLOGUE AFUA_6G10090)"/>
    <property type="match status" value="1"/>
</dbReference>
<dbReference type="InterPro" id="IPR036291">
    <property type="entry name" value="NAD(P)-bd_dom_sf"/>
</dbReference>
<evidence type="ECO:0000256" key="4">
    <source>
        <dbReference type="RuleBase" id="RU003719"/>
    </source>
</evidence>
<keyword evidence="2 4" id="KW-0560">Oxidoreductase</keyword>
<evidence type="ECO:0000313" key="8">
    <source>
        <dbReference type="Proteomes" id="UP001162135"/>
    </source>
</evidence>
<protein>
    <submittedName>
        <fullName evidence="7">3-phosphoglycerate dehydrogenase</fullName>
    </submittedName>
</protein>
<keyword evidence="8" id="KW-1185">Reference proteome</keyword>
<comment type="similarity">
    <text evidence="1 4">Belongs to the D-isomer specific 2-hydroxyacid dehydrogenase family.</text>
</comment>
<dbReference type="InterPro" id="IPR006140">
    <property type="entry name" value="D-isomer_DH_NAD-bd"/>
</dbReference>
<gene>
    <name evidence="7" type="ORF">CUR86_01440</name>
</gene>
<comment type="caution">
    <text evidence="7">The sequence shown here is derived from an EMBL/GenBank/DDBJ whole genome shotgun (WGS) entry which is preliminary data.</text>
</comment>
<evidence type="ECO:0000259" key="5">
    <source>
        <dbReference type="Pfam" id="PF00389"/>
    </source>
</evidence>
<evidence type="ECO:0000256" key="1">
    <source>
        <dbReference type="ARBA" id="ARBA00005854"/>
    </source>
</evidence>
<evidence type="ECO:0000256" key="3">
    <source>
        <dbReference type="ARBA" id="ARBA00023027"/>
    </source>
</evidence>
<proteinExistence type="inferred from homology"/>
<dbReference type="Gene3D" id="3.40.50.720">
    <property type="entry name" value="NAD(P)-binding Rossmann-like Domain"/>
    <property type="match status" value="2"/>
</dbReference>
<accession>A0ABT6I0M9</accession>
<dbReference type="InterPro" id="IPR006139">
    <property type="entry name" value="D-isomer_2_OHA_DH_cat_dom"/>
</dbReference>
<keyword evidence="3" id="KW-0520">NAD</keyword>
<dbReference type="InterPro" id="IPR029753">
    <property type="entry name" value="D-isomer_DH_CS"/>
</dbReference>
<evidence type="ECO:0000259" key="6">
    <source>
        <dbReference type="Pfam" id="PF02826"/>
    </source>
</evidence>
<name>A0ABT6I0M9_9GAMM</name>
<organism evidence="7 8">
    <name type="scientific">Salinicola acroporae</name>
    <dbReference type="NCBI Taxonomy" id="1541440"/>
    <lineage>
        <taxon>Bacteria</taxon>
        <taxon>Pseudomonadati</taxon>
        <taxon>Pseudomonadota</taxon>
        <taxon>Gammaproteobacteria</taxon>
        <taxon>Oceanospirillales</taxon>
        <taxon>Halomonadaceae</taxon>
        <taxon>Salinicola</taxon>
    </lineage>
</organism>
<feature type="domain" description="D-isomer specific 2-hydroxyacid dehydrogenase catalytic" evidence="5">
    <location>
        <begin position="5"/>
        <end position="310"/>
    </location>
</feature>
<dbReference type="CDD" id="cd12173">
    <property type="entry name" value="PGDH_4"/>
    <property type="match status" value="1"/>
</dbReference>
<feature type="domain" description="D-isomer specific 2-hydroxyacid dehydrogenase NAD-binding" evidence="6">
    <location>
        <begin position="109"/>
        <end position="285"/>
    </location>
</feature>
<reference evidence="7" key="1">
    <citation type="journal article" date="2015" name="Antonie Van Leeuwenhoek">
        <title>Comparative 16S rRNA signatures and multilocus sequence analysis for the genus Salinicola and description of Salinicola acroporae sp. nov., isolated from coral Acropora digitifera.</title>
        <authorList>
            <person name="Lepcha R.T."/>
            <person name="Poddar A."/>
            <person name="Schumann P."/>
            <person name="Das S.K."/>
        </authorList>
    </citation>
    <scope>NUCLEOTIDE SEQUENCE</scope>
    <source>
        <strain evidence="7">S4-41</strain>
    </source>
</reference>
<sequence length="311" mass="33038">MVDVVISEFMDAAAVETLTQRYAVHFDAALVEDRERLLSMGRGVRALIVRNRTRVDEALLARFPDLEAVGRLGVGLDNIDVARCQERGIAVLPATGGNASAVAEYVITGLLMLRRGAYHSTAAVLDGDWPRQALVGHESQGCVLGLVGFGGIAREVARRAQALGMSVIAFDPFADPSDPAWQMAEHIETIESLLARSDGVSLHVPLTEQTRHLIDTEAIASMRPGSVLINTARGGIVDESALADALCEGRIGGALLDVFECEPLPADSDLTRASACNLVLTPHVAGVTHESNVNISAMTARDVSRVLEGNA</sequence>
<dbReference type="SUPFAM" id="SSF52283">
    <property type="entry name" value="Formate/glycerate dehydrogenase catalytic domain-like"/>
    <property type="match status" value="1"/>
</dbReference>
<dbReference type="InterPro" id="IPR050857">
    <property type="entry name" value="D-2-hydroxyacid_DH"/>
</dbReference>
<dbReference type="RefSeq" id="WP_110717725.1">
    <property type="nucleotide sequence ID" value="NZ_PZJW01000015.1"/>
</dbReference>
<dbReference type="PROSITE" id="PS00671">
    <property type="entry name" value="D_2_HYDROXYACID_DH_3"/>
    <property type="match status" value="1"/>
</dbReference>
<dbReference type="Pfam" id="PF00389">
    <property type="entry name" value="2-Hacid_dh"/>
    <property type="match status" value="1"/>
</dbReference>
<dbReference type="Pfam" id="PF02826">
    <property type="entry name" value="2-Hacid_dh_C"/>
    <property type="match status" value="1"/>
</dbReference>
<evidence type="ECO:0000313" key="7">
    <source>
        <dbReference type="EMBL" id="MDH4571248.1"/>
    </source>
</evidence>
<dbReference type="PANTHER" id="PTHR42789">
    <property type="entry name" value="D-ISOMER SPECIFIC 2-HYDROXYACID DEHYDROGENASE FAMILY PROTEIN (AFU_ORTHOLOGUE AFUA_6G10090)"/>
    <property type="match status" value="1"/>
</dbReference>
<dbReference type="EMBL" id="PGFS01000001">
    <property type="protein sequence ID" value="MDH4571248.1"/>
    <property type="molecule type" value="Genomic_DNA"/>
</dbReference>